<evidence type="ECO:0000259" key="6">
    <source>
        <dbReference type="Pfam" id="PF00881"/>
    </source>
</evidence>
<comment type="similarity">
    <text evidence="2">Belongs to the nitroreductase family.</text>
</comment>
<evidence type="ECO:0000256" key="4">
    <source>
        <dbReference type="ARBA" id="ARBA00022643"/>
    </source>
</evidence>
<dbReference type="GO" id="GO:0016491">
    <property type="term" value="F:oxidoreductase activity"/>
    <property type="evidence" value="ECO:0007669"/>
    <property type="project" value="UniProtKB-KW"/>
</dbReference>
<dbReference type="AlphaFoldDB" id="X1U410"/>
<dbReference type="SUPFAM" id="SSF55469">
    <property type="entry name" value="FMN-dependent nitroreductase-like"/>
    <property type="match status" value="1"/>
</dbReference>
<keyword evidence="3" id="KW-0285">Flavoprotein</keyword>
<proteinExistence type="inferred from homology"/>
<evidence type="ECO:0000256" key="5">
    <source>
        <dbReference type="ARBA" id="ARBA00023002"/>
    </source>
</evidence>
<dbReference type="InterPro" id="IPR029479">
    <property type="entry name" value="Nitroreductase"/>
</dbReference>
<dbReference type="Gene3D" id="3.40.109.10">
    <property type="entry name" value="NADH Oxidase"/>
    <property type="match status" value="1"/>
</dbReference>
<comment type="caution">
    <text evidence="7">The sequence shown here is derived from an EMBL/GenBank/DDBJ whole genome shotgun (WGS) entry which is preliminary data.</text>
</comment>
<gene>
    <name evidence="7" type="ORF">S12H4_29558</name>
</gene>
<sequence length="125" mass="14138">MQLDKAIKERKSVRKFKSKKPDWRDIIECIDAARYTPMAGGIYSLRFILVDDKEKIQKLAEACQQDFVGAVSYLVVACSNCSKTLNSYGERGKRYCKQQAGAGVQNFWLKLEEKGLSSCWIGAFA</sequence>
<name>X1U410_9ZZZZ</name>
<feature type="domain" description="Nitroreductase" evidence="6">
    <location>
        <begin position="7"/>
        <end position="66"/>
    </location>
</feature>
<dbReference type="Pfam" id="PF00881">
    <property type="entry name" value="Nitroreductase"/>
    <property type="match status" value="1"/>
</dbReference>
<dbReference type="CDD" id="cd02062">
    <property type="entry name" value="Nitro_FMN_reductase"/>
    <property type="match status" value="1"/>
</dbReference>
<comment type="cofactor">
    <cofactor evidence="1">
        <name>FMN</name>
        <dbReference type="ChEBI" id="CHEBI:58210"/>
    </cofactor>
</comment>
<dbReference type="InterPro" id="IPR000415">
    <property type="entry name" value="Nitroreductase-like"/>
</dbReference>
<protein>
    <recommendedName>
        <fullName evidence="6">Nitroreductase domain-containing protein</fullName>
    </recommendedName>
</protein>
<dbReference type="PANTHER" id="PTHR43673:SF2">
    <property type="entry name" value="NITROREDUCTASE"/>
    <property type="match status" value="1"/>
</dbReference>
<evidence type="ECO:0000313" key="7">
    <source>
        <dbReference type="EMBL" id="GAI98371.1"/>
    </source>
</evidence>
<accession>X1U410</accession>
<dbReference type="EMBL" id="BARW01017061">
    <property type="protein sequence ID" value="GAI98371.1"/>
    <property type="molecule type" value="Genomic_DNA"/>
</dbReference>
<evidence type="ECO:0000256" key="3">
    <source>
        <dbReference type="ARBA" id="ARBA00022630"/>
    </source>
</evidence>
<dbReference type="PANTHER" id="PTHR43673">
    <property type="entry name" value="NAD(P)H NITROREDUCTASE YDGI-RELATED"/>
    <property type="match status" value="1"/>
</dbReference>
<reference evidence="7" key="1">
    <citation type="journal article" date="2014" name="Front. Microbiol.">
        <title>High frequency of phylogenetically diverse reductive dehalogenase-homologous genes in deep subseafloor sedimentary metagenomes.</title>
        <authorList>
            <person name="Kawai M."/>
            <person name="Futagami T."/>
            <person name="Toyoda A."/>
            <person name="Takaki Y."/>
            <person name="Nishi S."/>
            <person name="Hori S."/>
            <person name="Arai W."/>
            <person name="Tsubouchi T."/>
            <person name="Morono Y."/>
            <person name="Uchiyama I."/>
            <person name="Ito T."/>
            <person name="Fujiyama A."/>
            <person name="Inagaki F."/>
            <person name="Takami H."/>
        </authorList>
    </citation>
    <scope>NUCLEOTIDE SEQUENCE</scope>
    <source>
        <strain evidence="7">Expedition CK06-06</strain>
    </source>
</reference>
<keyword evidence="4" id="KW-0288">FMN</keyword>
<evidence type="ECO:0000256" key="1">
    <source>
        <dbReference type="ARBA" id="ARBA00001917"/>
    </source>
</evidence>
<evidence type="ECO:0000256" key="2">
    <source>
        <dbReference type="ARBA" id="ARBA00007118"/>
    </source>
</evidence>
<feature type="non-terminal residue" evidence="7">
    <location>
        <position position="125"/>
    </location>
</feature>
<organism evidence="7">
    <name type="scientific">marine sediment metagenome</name>
    <dbReference type="NCBI Taxonomy" id="412755"/>
    <lineage>
        <taxon>unclassified sequences</taxon>
        <taxon>metagenomes</taxon>
        <taxon>ecological metagenomes</taxon>
    </lineage>
</organism>
<keyword evidence="5" id="KW-0560">Oxidoreductase</keyword>